<dbReference type="RefSeq" id="WP_103387228.1">
    <property type="nucleotide sequence ID" value="NZ_CP022313.1"/>
</dbReference>
<dbReference type="InterPro" id="IPR048851">
    <property type="entry name" value="PaaA2_dom"/>
</dbReference>
<dbReference type="Gene3D" id="6.20.450.20">
    <property type="match status" value="1"/>
</dbReference>
<feature type="domain" description="Stability determinant" evidence="1">
    <location>
        <begin position="21"/>
        <end position="53"/>
    </location>
</feature>
<protein>
    <submittedName>
        <fullName evidence="2">Antitoxin</fullName>
    </submittedName>
</protein>
<accession>A0A345UV68</accession>
<gene>
    <name evidence="2" type="ORF">CFN16_09580</name>
</gene>
<evidence type="ECO:0000259" key="1">
    <source>
        <dbReference type="Pfam" id="PF21217"/>
    </source>
</evidence>
<reference evidence="2 3" key="1">
    <citation type="submission" date="2017-07" db="EMBL/GenBank/DDBJ databases">
        <title>Genome sequence of Pseudomonas NEP1.</title>
        <authorList>
            <person name="Nascimento F.X."/>
        </authorList>
    </citation>
    <scope>NUCLEOTIDE SEQUENCE [LARGE SCALE GENOMIC DNA]</scope>
    <source>
        <strain evidence="2 3">NEP1</strain>
    </source>
</reference>
<proteinExistence type="predicted"/>
<dbReference type="Proteomes" id="UP000254535">
    <property type="component" value="Chromosome"/>
</dbReference>
<evidence type="ECO:0000313" key="3">
    <source>
        <dbReference type="Proteomes" id="UP000254535"/>
    </source>
</evidence>
<dbReference type="EMBL" id="CP022313">
    <property type="protein sequence ID" value="AXJ04370.1"/>
    <property type="molecule type" value="Genomic_DNA"/>
</dbReference>
<dbReference type="Pfam" id="PF21217">
    <property type="entry name" value="PaaA2"/>
    <property type="match status" value="1"/>
</dbReference>
<dbReference type="AlphaFoldDB" id="A0A345UV68"/>
<organism evidence="2 3">
    <name type="scientific">Pseudomonas fluorescens</name>
    <dbReference type="NCBI Taxonomy" id="294"/>
    <lineage>
        <taxon>Bacteria</taxon>
        <taxon>Pseudomonadati</taxon>
        <taxon>Pseudomonadota</taxon>
        <taxon>Gammaproteobacteria</taxon>
        <taxon>Pseudomonadales</taxon>
        <taxon>Pseudomonadaceae</taxon>
        <taxon>Pseudomonas</taxon>
    </lineage>
</organism>
<sequence length="68" mass="7556">MIDPSLIDPLCPVVSDLGPEEQAASYDRWFRAEVQASLDDPRPSIPHEQVMAEINALMESMRKSADAD</sequence>
<evidence type="ECO:0000313" key="2">
    <source>
        <dbReference type="EMBL" id="AXJ04370.1"/>
    </source>
</evidence>
<name>A0A345UV68_PSEFL</name>